<dbReference type="GO" id="GO:0005886">
    <property type="term" value="C:plasma membrane"/>
    <property type="evidence" value="ECO:0007669"/>
    <property type="project" value="TreeGrafter"/>
</dbReference>
<dbReference type="OrthoDB" id="9810122at2"/>
<feature type="domain" description="Methyltransferase FkbM" evidence="1">
    <location>
        <begin position="80"/>
        <end position="239"/>
    </location>
</feature>
<dbReference type="NCBIfam" id="TIGR01444">
    <property type="entry name" value="fkbM_fam"/>
    <property type="match status" value="1"/>
</dbReference>
<comment type="caution">
    <text evidence="2">The sequence shown here is derived from an EMBL/GenBank/DDBJ whole genome shotgun (WGS) entry which is preliminary data.</text>
</comment>
<evidence type="ECO:0000259" key="1">
    <source>
        <dbReference type="Pfam" id="PF05050"/>
    </source>
</evidence>
<evidence type="ECO:0000313" key="3">
    <source>
        <dbReference type="Proteomes" id="UP000238589"/>
    </source>
</evidence>
<dbReference type="InterPro" id="IPR053202">
    <property type="entry name" value="EGF_Rcpt_Signaling_Reg"/>
</dbReference>
<dbReference type="GO" id="GO:0032259">
    <property type="term" value="P:methylation"/>
    <property type="evidence" value="ECO:0007669"/>
    <property type="project" value="UniProtKB-KW"/>
</dbReference>
<sequence length="259" mass="30387">MKDYKITILELFNHITTSHPELQKNLEDLVFKDQGLNISDAKFLFELNLKTLSKSKSQLRQDLFVLFQLNNKRKGFFVEFGATNGIDLSNTYLLEKDYEWDGILAEPAKCWHEDLRNNRNCHIEHNCVWKDSTSTLSFNEVNFAELSTINKYSSSDGHSEARNHGKTYDVQSISLTDLLKKYNAPREIDYLSIDTEGSEYEILSNFDFSQYSFKVITCEHNYTPMREKIFQLLTQNGYIRVHQNISQFDDWYIKQNNAN</sequence>
<keyword evidence="2" id="KW-0489">Methyltransferase</keyword>
<dbReference type="GO" id="GO:0008168">
    <property type="term" value="F:methyltransferase activity"/>
    <property type="evidence" value="ECO:0007669"/>
    <property type="project" value="UniProtKB-KW"/>
</dbReference>
<dbReference type="Gene3D" id="3.40.50.150">
    <property type="entry name" value="Vaccinia Virus protein VP39"/>
    <property type="match status" value="1"/>
</dbReference>
<proteinExistence type="predicted"/>
<name>A0A2S9K6D7_9BURK</name>
<dbReference type="Pfam" id="PF05050">
    <property type="entry name" value="Methyltransf_21"/>
    <property type="match status" value="1"/>
</dbReference>
<dbReference type="GO" id="GO:0016197">
    <property type="term" value="P:endosomal transport"/>
    <property type="evidence" value="ECO:0007669"/>
    <property type="project" value="TreeGrafter"/>
</dbReference>
<dbReference type="PANTHER" id="PTHR34009:SF2">
    <property type="entry name" value="PROTEIN STAR"/>
    <property type="match status" value="1"/>
</dbReference>
<gene>
    <name evidence="2" type="ORF">C6P64_06335</name>
</gene>
<reference evidence="2 3" key="1">
    <citation type="submission" date="2018-03" db="EMBL/GenBank/DDBJ databases">
        <title>Comparative genomics illustrates the genes involved in a hyperalkaliphilic mechanisms of Serpentinomonas isolated from highly-alkaline calcium-rich serpentinized springs.</title>
        <authorList>
            <person name="Suzuki S."/>
            <person name="Ishii S."/>
            <person name="Walworth N."/>
            <person name="Bird L."/>
            <person name="Kuenen J.G."/>
            <person name="Nealson K.H."/>
        </authorList>
    </citation>
    <scope>NUCLEOTIDE SEQUENCE [LARGE SCALE GENOMIC DNA]</scope>
    <source>
        <strain evidence="2 3">P1</strain>
    </source>
</reference>
<dbReference type="GO" id="GO:0005737">
    <property type="term" value="C:cytoplasm"/>
    <property type="evidence" value="ECO:0007669"/>
    <property type="project" value="GOC"/>
</dbReference>
<dbReference type="InterPro" id="IPR006342">
    <property type="entry name" value="FkbM_mtfrase"/>
</dbReference>
<dbReference type="SUPFAM" id="SSF53335">
    <property type="entry name" value="S-adenosyl-L-methionine-dependent methyltransferases"/>
    <property type="match status" value="1"/>
</dbReference>
<keyword evidence="3" id="KW-1185">Reference proteome</keyword>
<keyword evidence="2" id="KW-0808">Transferase</keyword>
<protein>
    <submittedName>
        <fullName evidence="2">Methyltransferase</fullName>
    </submittedName>
</protein>
<organism evidence="2 3">
    <name type="scientific">Malikia granosa</name>
    <dbReference type="NCBI Taxonomy" id="263067"/>
    <lineage>
        <taxon>Bacteria</taxon>
        <taxon>Pseudomonadati</taxon>
        <taxon>Pseudomonadota</taxon>
        <taxon>Betaproteobacteria</taxon>
        <taxon>Burkholderiales</taxon>
        <taxon>Comamonadaceae</taxon>
        <taxon>Malikia</taxon>
    </lineage>
</organism>
<dbReference type="RefSeq" id="WP_105747754.1">
    <property type="nucleotide sequence ID" value="NZ_PVLQ01000021.1"/>
</dbReference>
<dbReference type="InterPro" id="IPR029063">
    <property type="entry name" value="SAM-dependent_MTases_sf"/>
</dbReference>
<dbReference type="PANTHER" id="PTHR34009">
    <property type="entry name" value="PROTEIN STAR"/>
    <property type="match status" value="1"/>
</dbReference>
<accession>A0A2S9K6D7</accession>
<dbReference type="EMBL" id="PVLQ01000021">
    <property type="protein sequence ID" value="PRD65987.1"/>
    <property type="molecule type" value="Genomic_DNA"/>
</dbReference>
<dbReference type="GO" id="GO:0006888">
    <property type="term" value="P:endoplasmic reticulum to Golgi vesicle-mediated transport"/>
    <property type="evidence" value="ECO:0007669"/>
    <property type="project" value="TreeGrafter"/>
</dbReference>
<dbReference type="Proteomes" id="UP000238589">
    <property type="component" value="Unassembled WGS sequence"/>
</dbReference>
<evidence type="ECO:0000313" key="2">
    <source>
        <dbReference type="EMBL" id="PRD65987.1"/>
    </source>
</evidence>
<dbReference type="AlphaFoldDB" id="A0A2S9K6D7"/>